<protein>
    <recommendedName>
        <fullName evidence="2 5">Proline dehydrogenase</fullName>
        <ecNumber evidence="2 5">1.5.5.2</ecNumber>
    </recommendedName>
</protein>
<comment type="catalytic activity">
    <reaction evidence="5">
        <text>L-proline + a quinone = (S)-1-pyrroline-5-carboxylate + a quinol + H(+)</text>
        <dbReference type="Rhea" id="RHEA:23784"/>
        <dbReference type="ChEBI" id="CHEBI:15378"/>
        <dbReference type="ChEBI" id="CHEBI:17388"/>
        <dbReference type="ChEBI" id="CHEBI:24646"/>
        <dbReference type="ChEBI" id="CHEBI:60039"/>
        <dbReference type="ChEBI" id="CHEBI:132124"/>
        <dbReference type="EC" id="1.5.5.2"/>
    </reaction>
</comment>
<dbReference type="Gene3D" id="3.20.20.220">
    <property type="match status" value="1"/>
</dbReference>
<keyword evidence="8" id="KW-1185">Reference proteome</keyword>
<evidence type="ECO:0000259" key="6">
    <source>
        <dbReference type="Pfam" id="PF01619"/>
    </source>
</evidence>
<organism evidence="7 8">
    <name type="scientific">[Myrmecia] bisecta</name>
    <dbReference type="NCBI Taxonomy" id="41462"/>
    <lineage>
        <taxon>Eukaryota</taxon>
        <taxon>Viridiplantae</taxon>
        <taxon>Chlorophyta</taxon>
        <taxon>core chlorophytes</taxon>
        <taxon>Trebouxiophyceae</taxon>
        <taxon>Trebouxiales</taxon>
        <taxon>Trebouxiaceae</taxon>
        <taxon>Myrmecia</taxon>
    </lineage>
</organism>
<reference evidence="7 8" key="1">
    <citation type="journal article" date="2024" name="Nat. Commun.">
        <title>Phylogenomics reveals the evolutionary origins of lichenization in chlorophyte algae.</title>
        <authorList>
            <person name="Puginier C."/>
            <person name="Libourel C."/>
            <person name="Otte J."/>
            <person name="Skaloud P."/>
            <person name="Haon M."/>
            <person name="Grisel S."/>
            <person name="Petersen M."/>
            <person name="Berrin J.G."/>
            <person name="Delaux P.M."/>
            <person name="Dal Grande F."/>
            <person name="Keller J."/>
        </authorList>
    </citation>
    <scope>NUCLEOTIDE SEQUENCE [LARGE SCALE GENOMIC DNA]</scope>
    <source>
        <strain evidence="7 8">SAG 2043</strain>
    </source>
</reference>
<dbReference type="GO" id="GO:0004657">
    <property type="term" value="F:proline dehydrogenase activity"/>
    <property type="evidence" value="ECO:0007669"/>
    <property type="project" value="UniProtKB-EC"/>
</dbReference>
<dbReference type="PANTHER" id="PTHR13914:SF0">
    <property type="entry name" value="PROLINE DEHYDROGENASE 1, MITOCHONDRIAL"/>
    <property type="match status" value="1"/>
</dbReference>
<feature type="domain" description="Proline dehydrogenase" evidence="6">
    <location>
        <begin position="252"/>
        <end position="500"/>
    </location>
</feature>
<dbReference type="InterPro" id="IPR002872">
    <property type="entry name" value="Proline_DH_dom"/>
</dbReference>
<dbReference type="GO" id="GO:0005739">
    <property type="term" value="C:mitochondrion"/>
    <property type="evidence" value="ECO:0007669"/>
    <property type="project" value="TreeGrafter"/>
</dbReference>
<comment type="cofactor">
    <cofactor evidence="5">
        <name>FAD</name>
        <dbReference type="ChEBI" id="CHEBI:57692"/>
    </cofactor>
</comment>
<dbReference type="EC" id="1.5.5.2" evidence="2 5"/>
<keyword evidence="5" id="KW-0285">Flavoprotein</keyword>
<evidence type="ECO:0000313" key="7">
    <source>
        <dbReference type="EMBL" id="KAK9803261.1"/>
    </source>
</evidence>
<accession>A0AAW1P2U6</accession>
<evidence type="ECO:0000256" key="5">
    <source>
        <dbReference type="RuleBase" id="RU364054"/>
    </source>
</evidence>
<dbReference type="InterPro" id="IPR029041">
    <property type="entry name" value="FAD-linked_oxidoreductase-like"/>
</dbReference>
<comment type="similarity">
    <text evidence="1 5">Belongs to the proline oxidase family.</text>
</comment>
<sequence>MATHACLLPCATRAVQGLLSTSHCHPAPLVRILFTSAHQQAAAAAQLQANQPSIQYAPPLQPYIKAVPAPAKFRPATHPAAQGAYSLGPFQPLPFDDPRQAFQSKSSTKLLQSLAVFQACSLKPLVKNADSVLAVARQVAGTRLVNSAIKHTVFQHFCAGEDEETIKPTLRYLQQNGILPIINYAAEADVPGAAEGEESSLSGCVEDACDDNMRVFLQSVEEAAKVDGRGFTAIKITALGQPALLESISSAFTASHLGTDRGRWSVDLRGCAAKHLNTEQLAAFDAMMHRTHTIAAAAAAQPNVRLMVDAEQTYMQPAIDAITIHLQQLHNRGRVVILNTYQCYLKDTRTRIMTDIQRARREGWRFGAKFVRGAYMHQERDIAHQQGVPSPVHDTAQDTHDNYNRCVAEALALVRSEQLELMVASHNQESVDKATCLMHHLSLRPGADGVYFGQLLGMSDHLSFTLGLHGYRAYKVIPYGPVQETIQYLIRRARENSDIMGGVGKETRMIRAELWRRFTQALRGSIRPAVSPEPAAVM</sequence>
<comment type="caution">
    <text evidence="7">The sequence shown here is derived from an EMBL/GenBank/DDBJ whole genome shotgun (WGS) entry which is preliminary data.</text>
</comment>
<comment type="function">
    <text evidence="5">Converts proline to delta-1-pyrroline-5-carboxylate.</text>
</comment>
<dbReference type="InterPro" id="IPR015659">
    <property type="entry name" value="Proline_oxidase"/>
</dbReference>
<evidence type="ECO:0000256" key="2">
    <source>
        <dbReference type="ARBA" id="ARBA00012695"/>
    </source>
</evidence>
<dbReference type="GO" id="GO:0071949">
    <property type="term" value="F:FAD binding"/>
    <property type="evidence" value="ECO:0007669"/>
    <property type="project" value="TreeGrafter"/>
</dbReference>
<dbReference type="AlphaFoldDB" id="A0AAW1P2U6"/>
<dbReference type="Proteomes" id="UP001489004">
    <property type="component" value="Unassembled WGS sequence"/>
</dbReference>
<evidence type="ECO:0000256" key="1">
    <source>
        <dbReference type="ARBA" id="ARBA00005869"/>
    </source>
</evidence>
<evidence type="ECO:0000313" key="8">
    <source>
        <dbReference type="Proteomes" id="UP001489004"/>
    </source>
</evidence>
<dbReference type="PANTHER" id="PTHR13914">
    <property type="entry name" value="PROLINE OXIDASE"/>
    <property type="match status" value="1"/>
</dbReference>
<evidence type="ECO:0000256" key="3">
    <source>
        <dbReference type="ARBA" id="ARBA00023002"/>
    </source>
</evidence>
<proteinExistence type="inferred from homology"/>
<gene>
    <name evidence="7" type="ORF">WJX72_001773</name>
</gene>
<evidence type="ECO:0000256" key="4">
    <source>
        <dbReference type="ARBA" id="ARBA00023062"/>
    </source>
</evidence>
<keyword evidence="5" id="KW-0274">FAD</keyword>
<name>A0AAW1P2U6_9CHLO</name>
<dbReference type="GO" id="GO:0010133">
    <property type="term" value="P:L-proline catabolic process to L-glutamate"/>
    <property type="evidence" value="ECO:0007669"/>
    <property type="project" value="TreeGrafter"/>
</dbReference>
<dbReference type="SUPFAM" id="SSF51730">
    <property type="entry name" value="FAD-linked oxidoreductase"/>
    <property type="match status" value="1"/>
</dbReference>
<dbReference type="EMBL" id="JALJOR010000022">
    <property type="protein sequence ID" value="KAK9803261.1"/>
    <property type="molecule type" value="Genomic_DNA"/>
</dbReference>
<dbReference type="Pfam" id="PF01619">
    <property type="entry name" value="Pro_dh"/>
    <property type="match status" value="1"/>
</dbReference>
<keyword evidence="4 5" id="KW-0642">Proline metabolism</keyword>
<keyword evidence="3 5" id="KW-0560">Oxidoreductase</keyword>